<protein>
    <submittedName>
        <fullName evidence="4">Uncharacterized protein</fullName>
    </submittedName>
</protein>
<accession>A0A1B6KZF1</accession>
<evidence type="ECO:0000256" key="3">
    <source>
        <dbReference type="SAM" id="SignalP"/>
    </source>
</evidence>
<proteinExistence type="predicted"/>
<keyword evidence="2" id="KW-0812">Transmembrane</keyword>
<feature type="signal peptide" evidence="3">
    <location>
        <begin position="1"/>
        <end position="23"/>
    </location>
</feature>
<feature type="region of interest" description="Disordered" evidence="1">
    <location>
        <begin position="114"/>
        <end position="138"/>
    </location>
</feature>
<sequence length="285" mass="31352">MPVSSPSVIVLYFLSVCIICSSSQKQQKLTNLKETEIKDGGGINIEDVIHNSHSENEKTSDVKNNGQQANPQIEAEKYDHINSGTTNKIIPQIAMEGGGVVQPASTLGNPALAGNSTVIEDGTHTKGSKGRKGVDENQVPSVVARKGVNQEGSDHHSAGNNSLISENPTILKESTLPMNTEKPVLLNITEYQAQGKTNKLNEKNQKVSHAKKPDFVSDEGDTEDNDRYIKSSTTGEDYVVIGIVIVIGIWFSVFGALIFYRRAGEYWDRRHYRRMDFLVEGMYND</sequence>
<reference evidence="4" key="1">
    <citation type="submission" date="2015-11" db="EMBL/GenBank/DDBJ databases">
        <title>De novo transcriptome assembly of four potential Pierce s Disease insect vectors from Arizona vineyards.</title>
        <authorList>
            <person name="Tassone E.E."/>
        </authorList>
    </citation>
    <scope>NUCLEOTIDE SEQUENCE</scope>
</reference>
<feature type="transmembrane region" description="Helical" evidence="2">
    <location>
        <begin position="238"/>
        <end position="260"/>
    </location>
</feature>
<evidence type="ECO:0000256" key="1">
    <source>
        <dbReference type="SAM" id="MobiDB-lite"/>
    </source>
</evidence>
<keyword evidence="3" id="KW-0732">Signal</keyword>
<dbReference type="EMBL" id="GEBQ01023138">
    <property type="protein sequence ID" value="JAT16839.1"/>
    <property type="molecule type" value="Transcribed_RNA"/>
</dbReference>
<feature type="region of interest" description="Disordered" evidence="1">
    <location>
        <begin position="200"/>
        <end position="228"/>
    </location>
</feature>
<keyword evidence="2" id="KW-0472">Membrane</keyword>
<gene>
    <name evidence="4" type="ORF">g.38158</name>
</gene>
<evidence type="ECO:0000313" key="4">
    <source>
        <dbReference type="EMBL" id="JAT16839.1"/>
    </source>
</evidence>
<feature type="chain" id="PRO_5008586980" evidence="3">
    <location>
        <begin position="24"/>
        <end position="285"/>
    </location>
</feature>
<dbReference type="AlphaFoldDB" id="A0A1B6KZF1"/>
<keyword evidence="2" id="KW-1133">Transmembrane helix</keyword>
<name>A0A1B6KZF1_9HEMI</name>
<feature type="compositionally biased region" description="Basic and acidic residues" evidence="1">
    <location>
        <begin position="200"/>
        <end position="215"/>
    </location>
</feature>
<organism evidence="4">
    <name type="scientific">Graphocephala atropunctata</name>
    <dbReference type="NCBI Taxonomy" id="36148"/>
    <lineage>
        <taxon>Eukaryota</taxon>
        <taxon>Metazoa</taxon>
        <taxon>Ecdysozoa</taxon>
        <taxon>Arthropoda</taxon>
        <taxon>Hexapoda</taxon>
        <taxon>Insecta</taxon>
        <taxon>Pterygota</taxon>
        <taxon>Neoptera</taxon>
        <taxon>Paraneoptera</taxon>
        <taxon>Hemiptera</taxon>
        <taxon>Auchenorrhyncha</taxon>
        <taxon>Membracoidea</taxon>
        <taxon>Cicadellidae</taxon>
        <taxon>Cicadellinae</taxon>
        <taxon>Cicadellini</taxon>
        <taxon>Graphocephala</taxon>
    </lineage>
</organism>
<evidence type="ECO:0000256" key="2">
    <source>
        <dbReference type="SAM" id="Phobius"/>
    </source>
</evidence>